<dbReference type="InterPro" id="IPR000748">
    <property type="entry name" value="PsdUridine_synth_RsuA/RluB/E/F"/>
</dbReference>
<evidence type="ECO:0000313" key="9">
    <source>
        <dbReference type="Proteomes" id="UP000006851"/>
    </source>
</evidence>
<dbReference type="InterPro" id="IPR002942">
    <property type="entry name" value="S4_RNA-bd"/>
</dbReference>
<keyword evidence="9" id="KW-1185">Reference proteome</keyword>
<dbReference type="SUPFAM" id="SSF55120">
    <property type="entry name" value="Pseudouridine synthase"/>
    <property type="match status" value="1"/>
</dbReference>
<dbReference type="SUPFAM" id="SSF55174">
    <property type="entry name" value="Alpha-L RNA-binding motif"/>
    <property type="match status" value="1"/>
</dbReference>
<dbReference type="Gene3D" id="3.30.2350.10">
    <property type="entry name" value="Pseudouridine synthase"/>
    <property type="match status" value="1"/>
</dbReference>
<evidence type="ECO:0000256" key="2">
    <source>
        <dbReference type="ARBA" id="ARBA00008348"/>
    </source>
</evidence>
<keyword evidence="3 5" id="KW-0413">Isomerase</keyword>
<dbReference type="RefSeq" id="WP_013708759.1">
    <property type="nucleotide sequence ID" value="NC_015389.1"/>
</dbReference>
<dbReference type="EC" id="5.4.99.-" evidence="5"/>
<dbReference type="AlphaFoldDB" id="F2N9I7"/>
<protein>
    <recommendedName>
        <fullName evidence="5">Pseudouridine synthase</fullName>
        <ecNumber evidence="5">5.4.99.-</ecNumber>
    </recommendedName>
</protein>
<evidence type="ECO:0000256" key="4">
    <source>
        <dbReference type="PROSITE-ProRule" id="PRU00182"/>
    </source>
</evidence>
<dbReference type="NCBIfam" id="TIGR00093">
    <property type="entry name" value="pseudouridine synthase"/>
    <property type="match status" value="1"/>
</dbReference>
<evidence type="ECO:0000313" key="8">
    <source>
        <dbReference type="EMBL" id="AEB07016.1"/>
    </source>
</evidence>
<dbReference type="CDD" id="cd02870">
    <property type="entry name" value="PseudoU_synth_RsuA_like"/>
    <property type="match status" value="1"/>
</dbReference>
<evidence type="ECO:0000256" key="5">
    <source>
        <dbReference type="RuleBase" id="RU003887"/>
    </source>
</evidence>
<dbReference type="STRING" id="700015.Corgl_0905"/>
<gene>
    <name evidence="8" type="ordered locus">Corgl_0905</name>
</gene>
<dbReference type="Pfam" id="PF00849">
    <property type="entry name" value="PseudoU_synth_2"/>
    <property type="match status" value="1"/>
</dbReference>
<evidence type="ECO:0000256" key="1">
    <source>
        <dbReference type="ARBA" id="ARBA00000073"/>
    </source>
</evidence>
<feature type="domain" description="RNA-binding S4" evidence="7">
    <location>
        <begin position="1"/>
        <end position="64"/>
    </location>
</feature>
<dbReference type="Gene3D" id="3.10.290.10">
    <property type="entry name" value="RNA-binding S4 domain"/>
    <property type="match status" value="1"/>
</dbReference>
<comment type="similarity">
    <text evidence="2 5">Belongs to the pseudouridine synthase RsuA family.</text>
</comment>
<dbReference type="Proteomes" id="UP000006851">
    <property type="component" value="Chromosome"/>
</dbReference>
<evidence type="ECO:0000256" key="6">
    <source>
        <dbReference type="SAM" id="MobiDB-lite"/>
    </source>
</evidence>
<dbReference type="Pfam" id="PF01479">
    <property type="entry name" value="S4"/>
    <property type="match status" value="1"/>
</dbReference>
<keyword evidence="4" id="KW-0694">RNA-binding</keyword>
<dbReference type="PROSITE" id="PS01149">
    <property type="entry name" value="PSI_RSU"/>
    <property type="match status" value="1"/>
</dbReference>
<evidence type="ECO:0000256" key="3">
    <source>
        <dbReference type="ARBA" id="ARBA00023235"/>
    </source>
</evidence>
<name>F2N9I7_CORGP</name>
<evidence type="ECO:0000259" key="7">
    <source>
        <dbReference type="SMART" id="SM00363"/>
    </source>
</evidence>
<accession>F2N9I7</accession>
<comment type="catalytic activity">
    <reaction evidence="1">
        <text>a uridine in RNA = a pseudouridine in RNA</text>
        <dbReference type="Rhea" id="RHEA:48348"/>
        <dbReference type="Rhea" id="RHEA-COMP:12068"/>
        <dbReference type="Rhea" id="RHEA-COMP:12069"/>
        <dbReference type="ChEBI" id="CHEBI:65314"/>
        <dbReference type="ChEBI" id="CHEBI:65315"/>
    </reaction>
</comment>
<dbReference type="SMART" id="SM00363">
    <property type="entry name" value="S4"/>
    <property type="match status" value="1"/>
</dbReference>
<feature type="region of interest" description="Disordered" evidence="6">
    <location>
        <begin position="235"/>
        <end position="257"/>
    </location>
</feature>
<dbReference type="PANTHER" id="PTHR47683">
    <property type="entry name" value="PSEUDOURIDINE SYNTHASE FAMILY PROTEIN-RELATED"/>
    <property type="match status" value="1"/>
</dbReference>
<sequence length="257" mass="27553">MRLQRFLARAGVASRRGSEHLMSAGRVRVNGLVASELGTKVDVGADRVEVDGIEVVFGAPPVYIVLNKPAGYLTTMSDPAGRPCVAELVPIRRFPGLFPVGRLDKDTTGVLLFTTDGDLAQNLLHPSKHVAKTYLARVEGTPDSADLDVLRAGIELDDGPCLPARCRLVERRASGGSSLVELIIREGRKNQVKRMLAAVGHPVQRLVRTSFGGVAASDLAEGEWRELTSCELALLRPESPADPPAHLGRPGASRKES</sequence>
<organism evidence="8 9">
    <name type="scientific">Coriobacterium glomerans (strain ATCC 49209 / DSM 20642 / JCM 10262 / PW2)</name>
    <dbReference type="NCBI Taxonomy" id="700015"/>
    <lineage>
        <taxon>Bacteria</taxon>
        <taxon>Bacillati</taxon>
        <taxon>Actinomycetota</taxon>
        <taxon>Coriobacteriia</taxon>
        <taxon>Coriobacteriales</taxon>
        <taxon>Coriobacteriaceae</taxon>
        <taxon>Coriobacterium</taxon>
    </lineage>
</organism>
<dbReference type="GO" id="GO:0000455">
    <property type="term" value="P:enzyme-directed rRNA pseudouridine synthesis"/>
    <property type="evidence" value="ECO:0007669"/>
    <property type="project" value="UniProtKB-ARBA"/>
</dbReference>
<dbReference type="HOGENOM" id="CLU_024979_1_2_11"/>
<dbReference type="EMBL" id="CP002628">
    <property type="protein sequence ID" value="AEB07016.1"/>
    <property type="molecule type" value="Genomic_DNA"/>
</dbReference>
<dbReference type="GO" id="GO:0120159">
    <property type="term" value="F:rRNA pseudouridine synthase activity"/>
    <property type="evidence" value="ECO:0007669"/>
    <property type="project" value="UniProtKB-ARBA"/>
</dbReference>
<dbReference type="eggNOG" id="COG1187">
    <property type="taxonomic scope" value="Bacteria"/>
</dbReference>
<dbReference type="CDD" id="cd00165">
    <property type="entry name" value="S4"/>
    <property type="match status" value="1"/>
</dbReference>
<dbReference type="PROSITE" id="PS50889">
    <property type="entry name" value="S4"/>
    <property type="match status" value="1"/>
</dbReference>
<dbReference type="FunFam" id="3.10.290.10:FF:000003">
    <property type="entry name" value="Pseudouridine synthase"/>
    <property type="match status" value="1"/>
</dbReference>
<reference evidence="9" key="1">
    <citation type="journal article" date="2013" name="Stand. Genomic Sci.">
        <title>Complete genome sequence of Coriobacterium glomerans type strain (PW2(T)) from the midgut of Pyrrhocoris apterus L. (red soldier bug).</title>
        <authorList>
            <person name="Stackebrandt E."/>
            <person name="Zeytun A."/>
            <person name="Lapidus A."/>
            <person name="Nolan M."/>
            <person name="Lucas S."/>
            <person name="Hammon N."/>
            <person name="Deshpande S."/>
            <person name="Cheng J.F."/>
            <person name="Tapia R."/>
            <person name="Goodwin L.A."/>
            <person name="Pitluck S."/>
            <person name="Liolios K."/>
            <person name="Pagani I."/>
            <person name="Ivanova N."/>
            <person name="Mavromatis K."/>
            <person name="Mikhailova N."/>
            <person name="Huntemann M."/>
            <person name="Pati A."/>
            <person name="Chen A."/>
            <person name="Palaniappan K."/>
            <person name="Chang Y.J."/>
            <person name="Land M."/>
            <person name="Hauser L."/>
            <person name="Rohde M."/>
            <person name="Pukall R."/>
            <person name="Goker M."/>
            <person name="Detter J.C."/>
            <person name="Woyke T."/>
            <person name="Bristow J."/>
            <person name="Eisen J.A."/>
            <person name="Markowitz V."/>
            <person name="Hugenholtz P."/>
            <person name="Kyrpides N.C."/>
            <person name="Klenk H.P."/>
        </authorList>
    </citation>
    <scope>NUCLEOTIDE SEQUENCE</scope>
    <source>
        <strain evidence="9">ATCC 49209 / DSM 20642 / JCM 10262 / PW2</strain>
    </source>
</reference>
<dbReference type="InterPro" id="IPR018496">
    <property type="entry name" value="PsdUridine_synth_RsuA/RluB_CS"/>
</dbReference>
<dbReference type="KEGG" id="cgo:Corgl_0905"/>
<dbReference type="InterPro" id="IPR036986">
    <property type="entry name" value="S4_RNA-bd_sf"/>
</dbReference>
<dbReference type="GO" id="GO:0003723">
    <property type="term" value="F:RNA binding"/>
    <property type="evidence" value="ECO:0007669"/>
    <property type="project" value="UniProtKB-KW"/>
</dbReference>
<dbReference type="InterPro" id="IPR006145">
    <property type="entry name" value="PsdUridine_synth_RsuA/RluA"/>
</dbReference>
<dbReference type="InterPro" id="IPR050343">
    <property type="entry name" value="RsuA_PseudoU_synthase"/>
</dbReference>
<proteinExistence type="inferred from homology"/>
<dbReference type="InterPro" id="IPR020103">
    <property type="entry name" value="PsdUridine_synth_cat_dom_sf"/>
</dbReference>
<dbReference type="PANTHER" id="PTHR47683:SF2">
    <property type="entry name" value="RNA-BINDING S4 DOMAIN-CONTAINING PROTEIN"/>
    <property type="match status" value="1"/>
</dbReference>